<evidence type="ECO:0000313" key="2">
    <source>
        <dbReference type="Proteomes" id="UP000298390"/>
    </source>
</evidence>
<dbReference type="AlphaFoldDB" id="A0A4Y9Y9D4"/>
<evidence type="ECO:0000313" key="1">
    <source>
        <dbReference type="EMBL" id="TFY58498.1"/>
    </source>
</evidence>
<name>A0A4Y9Y9D4_9APHY</name>
<reference evidence="1 2" key="1">
    <citation type="submission" date="2019-01" db="EMBL/GenBank/DDBJ databases">
        <title>Genome sequencing of the rare red list fungi Fomitopsis rosea.</title>
        <authorList>
            <person name="Buettner E."/>
            <person name="Kellner H."/>
        </authorList>
    </citation>
    <scope>NUCLEOTIDE SEQUENCE [LARGE SCALE GENOMIC DNA]</scope>
    <source>
        <strain evidence="1 2">DSM 105464</strain>
    </source>
</reference>
<comment type="caution">
    <text evidence="1">The sequence shown here is derived from an EMBL/GenBank/DDBJ whole genome shotgun (WGS) entry which is preliminary data.</text>
</comment>
<sequence length="95" mass="10977">MLSKVIPLFKNMMTTWEDLKDQDSPRVLPQSARHIKAGLKVAYSYYNWMDNTNAYVIAMLMNPNNCLSHITTQWDADYVNKAQLSHTIVKEKVSV</sequence>
<accession>A0A4Y9Y9D4</accession>
<dbReference type="Proteomes" id="UP000298390">
    <property type="component" value="Unassembled WGS sequence"/>
</dbReference>
<dbReference type="EMBL" id="SEKV01000356">
    <property type="protein sequence ID" value="TFY58498.1"/>
    <property type="molecule type" value="Genomic_DNA"/>
</dbReference>
<protein>
    <submittedName>
        <fullName evidence="1">Uncharacterized protein</fullName>
    </submittedName>
</protein>
<organism evidence="1 2">
    <name type="scientific">Rhodofomes roseus</name>
    <dbReference type="NCBI Taxonomy" id="34475"/>
    <lineage>
        <taxon>Eukaryota</taxon>
        <taxon>Fungi</taxon>
        <taxon>Dikarya</taxon>
        <taxon>Basidiomycota</taxon>
        <taxon>Agaricomycotina</taxon>
        <taxon>Agaricomycetes</taxon>
        <taxon>Polyporales</taxon>
        <taxon>Rhodofomes</taxon>
    </lineage>
</organism>
<proteinExistence type="predicted"/>
<gene>
    <name evidence="1" type="ORF">EVJ58_g6383</name>
</gene>